<gene>
    <name evidence="1" type="ORF">GLOINDRAFT_27111</name>
</gene>
<name>U9U1L2_RHIID</name>
<evidence type="ECO:0000313" key="1">
    <source>
        <dbReference type="EMBL" id="ESA12473.1"/>
    </source>
</evidence>
<dbReference type="SUPFAM" id="SSF101898">
    <property type="entry name" value="NHL repeat"/>
    <property type="match status" value="1"/>
</dbReference>
<protein>
    <submittedName>
        <fullName evidence="1">Uncharacterized protein</fullName>
    </submittedName>
</protein>
<dbReference type="VEuPathDB" id="FungiDB:RhiirFUN_026164"/>
<organism evidence="1">
    <name type="scientific">Rhizophagus irregularis (strain DAOM 181602 / DAOM 197198 / MUCL 43194)</name>
    <name type="common">Arbuscular mycorrhizal fungus</name>
    <name type="synonym">Glomus intraradices</name>
    <dbReference type="NCBI Taxonomy" id="747089"/>
    <lineage>
        <taxon>Eukaryota</taxon>
        <taxon>Fungi</taxon>
        <taxon>Fungi incertae sedis</taxon>
        <taxon>Mucoromycota</taxon>
        <taxon>Glomeromycotina</taxon>
        <taxon>Glomeromycetes</taxon>
        <taxon>Glomerales</taxon>
        <taxon>Glomeraceae</taxon>
        <taxon>Rhizophagus</taxon>
    </lineage>
</organism>
<reference evidence="1" key="1">
    <citation type="submission" date="2013-07" db="EMBL/GenBank/DDBJ databases">
        <title>The genome of an arbuscular mycorrhizal fungus provides insights into the evolution of the oldest plant symbiosis.</title>
        <authorList>
            <consortium name="DOE Joint Genome Institute"/>
            <person name="Tisserant E."/>
            <person name="Malbreil M."/>
            <person name="Kuo A."/>
            <person name="Kohler A."/>
            <person name="Symeonidi A."/>
            <person name="Balestrini R."/>
            <person name="Charron P."/>
            <person name="Duensing N."/>
            <person name="Frei-dit-Frey N."/>
            <person name="Gianinazzi-Pearson V."/>
            <person name="Gilbert B."/>
            <person name="Handa Y."/>
            <person name="Hijri M."/>
            <person name="Kaul R."/>
            <person name="Kawaguchi M."/>
            <person name="Krajinski F."/>
            <person name="Lammers P."/>
            <person name="Lapierre D."/>
            <person name="Masclaux F.G."/>
            <person name="Murat C."/>
            <person name="Morin E."/>
            <person name="Ndikumana S."/>
            <person name="Pagni M."/>
            <person name="Petitpierre D."/>
            <person name="Requena N."/>
            <person name="Rosikiewicz P."/>
            <person name="Riley R."/>
            <person name="Saito K."/>
            <person name="San Clemente H."/>
            <person name="Shapiro H."/>
            <person name="van Tuinen D."/>
            <person name="Becard G."/>
            <person name="Bonfante P."/>
            <person name="Paszkowski U."/>
            <person name="Shachar-Hill Y."/>
            <person name="Young J.P."/>
            <person name="Sanders I.R."/>
            <person name="Henrissat B."/>
            <person name="Rensing S.A."/>
            <person name="Grigoriev I.V."/>
            <person name="Corradi N."/>
            <person name="Roux C."/>
            <person name="Martin F."/>
        </authorList>
    </citation>
    <scope>NUCLEOTIDE SEQUENCE</scope>
    <source>
        <strain evidence="1">DAOM 197198</strain>
    </source>
</reference>
<accession>U9U1L2</accession>
<dbReference type="EMBL" id="KI284903">
    <property type="protein sequence ID" value="ESA12473.1"/>
    <property type="molecule type" value="Genomic_DNA"/>
</dbReference>
<proteinExistence type="predicted"/>
<sequence>MDYFIQNITELIKSLYVDERCVKCNNICCAKLFQQNFKNWTSGNNDIDKIIQDTQLLDHSQYARYALEWIPFDRFCNIKCIVKDEFGRVYIANWIDGRINNLDNKNKNWIRKDQNMLVVLKYFDYSKDGILRLIKKITGFYKVYGVSQDSETKNYIMVQDDTCEKCNYICNVTHFQRNFKNWTSGNDDIDRLIHNTQLSSHRNYQISKALEWIPYDRLYDIKWIAKDKVYRANWIDGYINKWDNENQNWKRKDQNILP</sequence>
<dbReference type="AlphaFoldDB" id="U9U1L2"/>
<dbReference type="HOGENOM" id="CLU_000288_7_8_1"/>
<dbReference type="Gene3D" id="1.10.10.1010">
    <property type="entry name" value="Intein homing endonuclease, domain IV"/>
    <property type="match status" value="2"/>
</dbReference>